<protein>
    <recommendedName>
        <fullName evidence="4">Peroxin domain-containing protein</fullName>
    </recommendedName>
</protein>
<sequence>MSEDPGVAENLYERRRKSNGSVPALVLTPADALDRSDPEPVPLSPLLSPGQDEDLERWEPAPDHRKGSSSRHAYHTSQRTFVSRPAPSHTAPLPTLPQRAEAGQPAGIQAKLLRTERATLASHIWHRWTGYDAMRSVGTSMSALSPYHVDYAPPALPTRDAENTPALGTADFPTIGVLHRDSSSEPRSMTPSLRSGPSRGASPSPSCRASSAATLPGILRHTRTASQEQARLTDAQDLPESEALRVSDLCANVEALSPNDTAASSRQGSVTALSSRSGIDPLTKSESMSSGLAVPWRQIPMYDDNDDDDDGTYSSYSSSSSDDESPGKSRPSLPPWLAPYQQHYEYLPTISLSHGSTLTNKQMHSRMRRRRRVPAELRDDAMSNSQLWSHLRSYRLRPEADASLSVSPPRRESPQPSLPHAASRKHSHAGGHPSLASKLRTRKQRGDSDDVASVESNTLQPPGASRPSVRPRVWRRRERRAWNEAPAANDLENDGGDGVPNSQRSRRTSTQPMRAMPTAPQSKTTQGEPDFVYDMLHENQRGIVLFGVSKRFSSNVLFFWDPAPWTDAHGINTALTPTTMQLPDESWEWVHSSWMVDMTGDTDEDGWQYSGSFTGPQIWRRTPQIHSHNGPTQWMQAILQKARLAEEKHIMRVQERDNKRADEGMEAFLRTMRFRTRKWHSVPGVFSYVRRRRWVRLRRRIVSTSLPEGMRVLQADGSSTVVPPASVAEVLQSATKSRSPIPSKSRQGGLPTISTSSTAPTPEVILVDPPGLHAGRRGAHDETPAPSLLAPTVARSNSSSSSPRPSVSSGASDLSQSYQLSLAKDRLHQLLPFFLVPPSHLPELLPPDTPPLHEMEAWRRHFRFILEQETFFQNPFFALGWVQRWLARSDLSQVTRPLRAQERAYQNAYRADPWCLDVPVSSLSRRNSSPNVVPRLSLTPAECLLLSLGDTQSSQPAPTLVRQAVVEHNFEMVILAMRLCTLDRLRIDMWRMWLGLLDPAKLLDATETGGPGPLTVLQQEWHRRRARTHDIHALGKTPAMFSPSIERILRNRIRDFGHSKTVLLDVWDILVAHVCTRYALTWQLEDIYRMMDHDMSRHWLQHIVQDMADTKFYLHPQTSSEASCPHPGDPRWRFVRSGVLQLPRVPTLQCCSCPGMVST</sequence>
<evidence type="ECO:0000313" key="3">
    <source>
        <dbReference type="Proteomes" id="UP000037751"/>
    </source>
</evidence>
<feature type="region of interest" description="Disordered" evidence="1">
    <location>
        <begin position="400"/>
        <end position="526"/>
    </location>
</feature>
<accession>A0A0M8MWE6</accession>
<proteinExistence type="predicted"/>
<feature type="region of interest" description="Disordered" evidence="1">
    <location>
        <begin position="178"/>
        <end position="216"/>
    </location>
</feature>
<dbReference type="OrthoDB" id="272077at2759"/>
<dbReference type="VEuPathDB" id="FungiDB:Malapachy_2083"/>
<dbReference type="Proteomes" id="UP000037751">
    <property type="component" value="Unassembled WGS sequence"/>
</dbReference>
<organism evidence="2 3">
    <name type="scientific">Malassezia pachydermatis</name>
    <dbReference type="NCBI Taxonomy" id="77020"/>
    <lineage>
        <taxon>Eukaryota</taxon>
        <taxon>Fungi</taxon>
        <taxon>Dikarya</taxon>
        <taxon>Basidiomycota</taxon>
        <taxon>Ustilaginomycotina</taxon>
        <taxon>Malasseziomycetes</taxon>
        <taxon>Malasseziales</taxon>
        <taxon>Malasseziaceae</taxon>
        <taxon>Malassezia</taxon>
    </lineage>
</organism>
<reference evidence="2 3" key="1">
    <citation type="submission" date="2015-07" db="EMBL/GenBank/DDBJ databases">
        <title>Draft Genome Sequence of Malassezia furfur CBS1878 and Malassezia pachydermatis CBS1879.</title>
        <authorList>
            <person name="Triana S."/>
            <person name="Ohm R."/>
            <person name="Gonzalez A."/>
            <person name="DeCock H."/>
            <person name="Restrepo S."/>
            <person name="Celis A."/>
        </authorList>
    </citation>
    <scope>NUCLEOTIDE SEQUENCE [LARGE SCALE GENOMIC DNA]</scope>
    <source>
        <strain evidence="2 3">CBS 1879</strain>
    </source>
</reference>
<evidence type="ECO:0008006" key="4">
    <source>
        <dbReference type="Google" id="ProtNLM"/>
    </source>
</evidence>
<feature type="compositionally biased region" description="Polar residues" evidence="1">
    <location>
        <begin position="733"/>
        <end position="746"/>
    </location>
</feature>
<feature type="region of interest" description="Disordered" evidence="1">
    <location>
        <begin position="1"/>
        <end position="104"/>
    </location>
</feature>
<feature type="compositionally biased region" description="Basic residues" evidence="1">
    <location>
        <begin position="363"/>
        <end position="372"/>
    </location>
</feature>
<name>A0A0M8MWE6_9BASI</name>
<feature type="compositionally biased region" description="Low complexity" evidence="1">
    <location>
        <begin position="793"/>
        <end position="812"/>
    </location>
</feature>
<comment type="caution">
    <text evidence="2">The sequence shown here is derived from an EMBL/GenBank/DDBJ whole genome shotgun (WGS) entry which is preliminary data.</text>
</comment>
<evidence type="ECO:0000313" key="2">
    <source>
        <dbReference type="EMBL" id="KOS15654.1"/>
    </source>
</evidence>
<feature type="compositionally biased region" description="Basic and acidic residues" evidence="1">
    <location>
        <begin position="57"/>
        <end position="66"/>
    </location>
</feature>
<gene>
    <name evidence="2" type="ORF">Malapachy_2083</name>
</gene>
<feature type="compositionally biased region" description="Polar residues" evidence="1">
    <location>
        <begin position="500"/>
        <end position="512"/>
    </location>
</feature>
<feature type="region of interest" description="Disordered" evidence="1">
    <location>
        <begin position="260"/>
        <end position="336"/>
    </location>
</feature>
<dbReference type="AlphaFoldDB" id="A0A0M8MWE6"/>
<dbReference type="STRING" id="77020.A0A0M8MWE6"/>
<keyword evidence="3" id="KW-1185">Reference proteome</keyword>
<feature type="region of interest" description="Disordered" evidence="1">
    <location>
        <begin position="733"/>
        <end position="812"/>
    </location>
</feature>
<feature type="compositionally biased region" description="Low complexity" evidence="1">
    <location>
        <begin position="191"/>
        <end position="213"/>
    </location>
</feature>
<dbReference type="RefSeq" id="XP_017993286.1">
    <property type="nucleotide sequence ID" value="XM_018136576.1"/>
</dbReference>
<dbReference type="GeneID" id="28728451"/>
<feature type="region of interest" description="Disordered" evidence="1">
    <location>
        <begin position="355"/>
        <end position="378"/>
    </location>
</feature>
<feature type="compositionally biased region" description="Low complexity" evidence="1">
    <location>
        <begin position="751"/>
        <end position="762"/>
    </location>
</feature>
<evidence type="ECO:0000256" key="1">
    <source>
        <dbReference type="SAM" id="MobiDB-lite"/>
    </source>
</evidence>
<feature type="compositionally biased region" description="Polar residues" evidence="1">
    <location>
        <begin position="260"/>
        <end position="277"/>
    </location>
</feature>
<dbReference type="EMBL" id="LGAV01000002">
    <property type="protein sequence ID" value="KOS15654.1"/>
    <property type="molecule type" value="Genomic_DNA"/>
</dbReference>